<name>A0A9D1K9J9_9FIRM</name>
<dbReference type="GO" id="GO:0042777">
    <property type="term" value="P:proton motive force-driven plasma membrane ATP synthesis"/>
    <property type="evidence" value="ECO:0007669"/>
    <property type="project" value="UniProtKB-UniRule"/>
</dbReference>
<dbReference type="EMBL" id="DVJS01000269">
    <property type="protein sequence ID" value="HIS98484.1"/>
    <property type="molecule type" value="Genomic_DNA"/>
</dbReference>
<evidence type="ECO:0000256" key="1">
    <source>
        <dbReference type="ARBA" id="ARBA00005850"/>
    </source>
</evidence>
<comment type="function">
    <text evidence="4">Produces ATP from ADP in the presence of a proton gradient across the membrane.</text>
</comment>
<comment type="caution">
    <text evidence="5">The sequence shown here is derived from an EMBL/GenBank/DDBJ whole genome shotgun (WGS) entry which is preliminary data.</text>
</comment>
<sequence length="210" mass="23290">MAQSAPTKGNLNAAKRSRALAETGYELMDRKRNILIREIMGLMDEAEDLQERIDTTFSEAYASMRLAEISMGGSAENGAGAVPIDDSFELRFRSVMGVELPKVSSTPQISSGPPYGLAFTSSDLDDAYFKFAEVKELICELAEVENCIYRLAYAIKKAQKRANALQNIVIPGLDSEISRISDALEEKEREEFVRLKVVKGREPSEDDKVI</sequence>
<dbReference type="GO" id="GO:0046961">
    <property type="term" value="F:proton-transporting ATPase activity, rotational mechanism"/>
    <property type="evidence" value="ECO:0007669"/>
    <property type="project" value="InterPro"/>
</dbReference>
<comment type="similarity">
    <text evidence="1 4">Belongs to the V-ATPase D subunit family.</text>
</comment>
<dbReference type="Pfam" id="PF01813">
    <property type="entry name" value="ATP-synt_D"/>
    <property type="match status" value="1"/>
</dbReference>
<dbReference type="InterPro" id="IPR002699">
    <property type="entry name" value="V_ATPase_D"/>
</dbReference>
<reference evidence="5" key="2">
    <citation type="journal article" date="2021" name="PeerJ">
        <title>Extensive microbial diversity within the chicken gut microbiome revealed by metagenomics and culture.</title>
        <authorList>
            <person name="Gilroy R."/>
            <person name="Ravi A."/>
            <person name="Getino M."/>
            <person name="Pursley I."/>
            <person name="Horton D.L."/>
            <person name="Alikhan N.F."/>
            <person name="Baker D."/>
            <person name="Gharbi K."/>
            <person name="Hall N."/>
            <person name="Watson M."/>
            <person name="Adriaenssens E.M."/>
            <person name="Foster-Nyarko E."/>
            <person name="Jarju S."/>
            <person name="Secka A."/>
            <person name="Antonio M."/>
            <person name="Oren A."/>
            <person name="Chaudhuri R.R."/>
            <person name="La Ragione R."/>
            <person name="Hildebrand F."/>
            <person name="Pallen M.J."/>
        </authorList>
    </citation>
    <scope>NUCLEOTIDE SEQUENCE</scope>
    <source>
        <strain evidence="5">ChiHecec3B27-6122</strain>
    </source>
</reference>
<evidence type="ECO:0000256" key="4">
    <source>
        <dbReference type="HAMAP-Rule" id="MF_00271"/>
    </source>
</evidence>
<keyword evidence="2 4" id="KW-0813">Transport</keyword>
<protein>
    <recommendedName>
        <fullName evidence="4">V-type ATP synthase subunit D</fullName>
    </recommendedName>
    <alternativeName>
        <fullName evidence="4">V-ATPase subunit D</fullName>
    </alternativeName>
</protein>
<keyword evidence="4" id="KW-0375">Hydrogen ion transport</keyword>
<organism evidence="5 6">
    <name type="scientific">Candidatus Scatomorpha pullistercoris</name>
    <dbReference type="NCBI Taxonomy" id="2840929"/>
    <lineage>
        <taxon>Bacteria</taxon>
        <taxon>Bacillati</taxon>
        <taxon>Bacillota</taxon>
        <taxon>Clostridia</taxon>
        <taxon>Eubacteriales</taxon>
        <taxon>Candidatus Scatomorpha</taxon>
    </lineage>
</organism>
<dbReference type="Gene3D" id="1.10.287.3240">
    <property type="match status" value="1"/>
</dbReference>
<dbReference type="HAMAP" id="MF_00271">
    <property type="entry name" value="ATP_synth_D_arch"/>
    <property type="match status" value="1"/>
</dbReference>
<dbReference type="PANTHER" id="PTHR11671">
    <property type="entry name" value="V-TYPE ATP SYNTHASE SUBUNIT D"/>
    <property type="match status" value="1"/>
</dbReference>
<dbReference type="GO" id="GO:0005524">
    <property type="term" value="F:ATP binding"/>
    <property type="evidence" value="ECO:0007669"/>
    <property type="project" value="UniProtKB-UniRule"/>
</dbReference>
<evidence type="ECO:0000256" key="2">
    <source>
        <dbReference type="ARBA" id="ARBA00022448"/>
    </source>
</evidence>
<dbReference type="AlphaFoldDB" id="A0A9D1K9J9"/>
<proteinExistence type="inferred from homology"/>
<accession>A0A9D1K9J9</accession>
<keyword evidence="4" id="KW-0066">ATP synthesis</keyword>
<evidence type="ECO:0000313" key="6">
    <source>
        <dbReference type="Proteomes" id="UP000886876"/>
    </source>
</evidence>
<dbReference type="Proteomes" id="UP000886876">
    <property type="component" value="Unassembled WGS sequence"/>
</dbReference>
<dbReference type="NCBIfam" id="TIGR00309">
    <property type="entry name" value="V_ATPase_subD"/>
    <property type="match status" value="1"/>
</dbReference>
<evidence type="ECO:0000256" key="3">
    <source>
        <dbReference type="ARBA" id="ARBA00023065"/>
    </source>
</evidence>
<dbReference type="GO" id="GO:0046933">
    <property type="term" value="F:proton-transporting ATP synthase activity, rotational mechanism"/>
    <property type="evidence" value="ECO:0007669"/>
    <property type="project" value="UniProtKB-UniRule"/>
</dbReference>
<gene>
    <name evidence="4" type="primary">atpD</name>
    <name evidence="5" type="ORF">IAD42_10960</name>
</gene>
<keyword evidence="3 4" id="KW-0406">Ion transport</keyword>
<evidence type="ECO:0000313" key="5">
    <source>
        <dbReference type="EMBL" id="HIS98484.1"/>
    </source>
</evidence>
<reference evidence="5" key="1">
    <citation type="submission" date="2020-10" db="EMBL/GenBank/DDBJ databases">
        <authorList>
            <person name="Gilroy R."/>
        </authorList>
    </citation>
    <scope>NUCLEOTIDE SEQUENCE</scope>
    <source>
        <strain evidence="5">ChiHecec3B27-6122</strain>
    </source>
</reference>